<keyword evidence="6" id="KW-1185">Reference proteome</keyword>
<evidence type="ECO:0000313" key="6">
    <source>
        <dbReference type="Proteomes" id="UP001324427"/>
    </source>
</evidence>
<dbReference type="Gene3D" id="3.30.70.330">
    <property type="match status" value="1"/>
</dbReference>
<keyword evidence="1 2" id="KW-0694">RNA-binding</keyword>
<dbReference type="GO" id="GO:0005737">
    <property type="term" value="C:cytoplasm"/>
    <property type="evidence" value="ECO:0007669"/>
    <property type="project" value="TreeGrafter"/>
</dbReference>
<feature type="region of interest" description="Disordered" evidence="3">
    <location>
        <begin position="1"/>
        <end position="85"/>
    </location>
</feature>
<evidence type="ECO:0000256" key="1">
    <source>
        <dbReference type="ARBA" id="ARBA00022884"/>
    </source>
</evidence>
<protein>
    <recommendedName>
        <fullName evidence="4">RRM domain-containing protein</fullName>
    </recommendedName>
</protein>
<evidence type="ECO:0000256" key="3">
    <source>
        <dbReference type="SAM" id="MobiDB-lite"/>
    </source>
</evidence>
<dbReference type="GO" id="GO:0000398">
    <property type="term" value="P:mRNA splicing, via spliceosome"/>
    <property type="evidence" value="ECO:0007669"/>
    <property type="project" value="TreeGrafter"/>
</dbReference>
<evidence type="ECO:0000313" key="5">
    <source>
        <dbReference type="EMBL" id="KAK4541151.1"/>
    </source>
</evidence>
<feature type="region of interest" description="Disordered" evidence="3">
    <location>
        <begin position="158"/>
        <end position="204"/>
    </location>
</feature>
<dbReference type="Proteomes" id="UP001324427">
    <property type="component" value="Unassembled WGS sequence"/>
</dbReference>
<feature type="compositionally biased region" description="Basic residues" evidence="3">
    <location>
        <begin position="43"/>
        <end position="58"/>
    </location>
</feature>
<dbReference type="InterPro" id="IPR012677">
    <property type="entry name" value="Nucleotide-bd_a/b_plait_sf"/>
</dbReference>
<dbReference type="SUPFAM" id="SSF54928">
    <property type="entry name" value="RNA-binding domain, RBD"/>
    <property type="match status" value="1"/>
</dbReference>
<proteinExistence type="predicted"/>
<gene>
    <name evidence="5" type="ORF">LTR36_008225</name>
</gene>
<evidence type="ECO:0000256" key="2">
    <source>
        <dbReference type="PROSITE-ProRule" id="PRU00176"/>
    </source>
</evidence>
<dbReference type="EMBL" id="JAVFHQ010000056">
    <property type="protein sequence ID" value="KAK4541151.1"/>
    <property type="molecule type" value="Genomic_DNA"/>
</dbReference>
<dbReference type="SMART" id="SM00360">
    <property type="entry name" value="RRM"/>
    <property type="match status" value="1"/>
</dbReference>
<comment type="caution">
    <text evidence="5">The sequence shown here is derived from an EMBL/GenBank/DDBJ whole genome shotgun (WGS) entry which is preliminary data.</text>
</comment>
<dbReference type="InterPro" id="IPR035979">
    <property type="entry name" value="RBD_domain_sf"/>
</dbReference>
<feature type="compositionally biased region" description="Low complexity" evidence="3">
    <location>
        <begin position="66"/>
        <end position="82"/>
    </location>
</feature>
<dbReference type="PROSITE" id="PS50102">
    <property type="entry name" value="RRM"/>
    <property type="match status" value="1"/>
</dbReference>
<organism evidence="5 6">
    <name type="scientific">Oleoguttula mirabilis</name>
    <dbReference type="NCBI Taxonomy" id="1507867"/>
    <lineage>
        <taxon>Eukaryota</taxon>
        <taxon>Fungi</taxon>
        <taxon>Dikarya</taxon>
        <taxon>Ascomycota</taxon>
        <taxon>Pezizomycotina</taxon>
        <taxon>Dothideomycetes</taxon>
        <taxon>Dothideomycetidae</taxon>
        <taxon>Mycosphaerellales</taxon>
        <taxon>Teratosphaeriaceae</taxon>
        <taxon>Oleoguttula</taxon>
    </lineage>
</organism>
<evidence type="ECO:0000259" key="4">
    <source>
        <dbReference type="PROSITE" id="PS50102"/>
    </source>
</evidence>
<accession>A0AAV9J885</accession>
<dbReference type="PANTHER" id="PTHR15481">
    <property type="entry name" value="RIBONUCLEIC ACID BINDING PROTEIN S1"/>
    <property type="match status" value="1"/>
</dbReference>
<dbReference type="GO" id="GO:0061574">
    <property type="term" value="C:ASAP complex"/>
    <property type="evidence" value="ECO:0007669"/>
    <property type="project" value="TreeGrafter"/>
</dbReference>
<feature type="domain" description="RRM" evidence="4">
    <location>
        <begin position="85"/>
        <end position="161"/>
    </location>
</feature>
<dbReference type="GO" id="GO:0005654">
    <property type="term" value="C:nucleoplasm"/>
    <property type="evidence" value="ECO:0007669"/>
    <property type="project" value="TreeGrafter"/>
</dbReference>
<sequence length="253" mass="28257">MSSPNARRSVSRGRTRTPAANIKTEDDAPMADAPNGARDHSRSRTRSRSASRARSRTRSPRDRSYSRSVTRSPTRSPSPSVPQSAKIVIEKLTKNVNEGHLREIFSTYGVIQELEMPMNRQFMMNKGIAYILYAEARYAESAIAHMHEAQLDGALINGQHLPPEKHLSESQSTSEKAAKPELWQQKQESAQVTAAAEGCQSARRRQAETESELFELWQQDTVSRSQQGARRAAAVIRGWGRIWITKVDGIDAS</sequence>
<dbReference type="Pfam" id="PF00076">
    <property type="entry name" value="RRM_1"/>
    <property type="match status" value="1"/>
</dbReference>
<dbReference type="AlphaFoldDB" id="A0AAV9J885"/>
<dbReference type="InterPro" id="IPR000504">
    <property type="entry name" value="RRM_dom"/>
</dbReference>
<dbReference type="PANTHER" id="PTHR15481:SF0">
    <property type="entry name" value="LD23870P-RELATED"/>
    <property type="match status" value="1"/>
</dbReference>
<name>A0AAV9J885_9PEZI</name>
<reference evidence="5 6" key="1">
    <citation type="submission" date="2021-11" db="EMBL/GenBank/DDBJ databases">
        <title>Black yeast isolated from Biological Soil Crust.</title>
        <authorList>
            <person name="Kurbessoian T."/>
        </authorList>
    </citation>
    <scope>NUCLEOTIDE SEQUENCE [LARGE SCALE GENOMIC DNA]</scope>
    <source>
        <strain evidence="5 6">CCFEE 5522</strain>
    </source>
</reference>
<dbReference type="GO" id="GO:0003723">
    <property type="term" value="F:RNA binding"/>
    <property type="evidence" value="ECO:0007669"/>
    <property type="project" value="UniProtKB-UniRule"/>
</dbReference>